<dbReference type="InterPro" id="IPR038089">
    <property type="entry name" value="Med31_sf"/>
</dbReference>
<organism evidence="12 20">
    <name type="scientific">Wallemia mellicola</name>
    <dbReference type="NCBI Taxonomy" id="1708541"/>
    <lineage>
        <taxon>Eukaryota</taxon>
        <taxon>Fungi</taxon>
        <taxon>Dikarya</taxon>
        <taxon>Basidiomycota</taxon>
        <taxon>Wallemiomycotina</taxon>
        <taxon>Wallemiomycetes</taxon>
        <taxon>Wallemiales</taxon>
        <taxon>Wallemiaceae</taxon>
        <taxon>Wallemia</taxon>
    </lineage>
</organism>
<dbReference type="GO" id="GO:0016592">
    <property type="term" value="C:mediator complex"/>
    <property type="evidence" value="ECO:0007669"/>
    <property type="project" value="InterPro"/>
</dbReference>
<comment type="caution">
    <text evidence="12">The sequence shown here is derived from an EMBL/GenBank/DDBJ whole genome shotgun (WGS) entry which is preliminary data.</text>
</comment>
<dbReference type="OrthoDB" id="10257739at2759"/>
<evidence type="ECO:0000313" key="13">
    <source>
        <dbReference type="EMBL" id="TIC67160.1"/>
    </source>
</evidence>
<keyword evidence="5 8" id="KW-0010">Activator</keyword>
<dbReference type="GO" id="GO:0006355">
    <property type="term" value="P:regulation of DNA-templated transcription"/>
    <property type="evidence" value="ECO:0007669"/>
    <property type="project" value="InterPro"/>
</dbReference>
<dbReference type="Gene3D" id="1.10.10.1340">
    <property type="entry name" value="Mediator of RNA polymerase II, submodule Med31 (Soh1)"/>
    <property type="match status" value="1"/>
</dbReference>
<evidence type="ECO:0000313" key="10">
    <source>
        <dbReference type="EMBL" id="TIC02161.1"/>
    </source>
</evidence>
<dbReference type="Proteomes" id="UP000309601">
    <property type="component" value="Unassembled WGS sequence"/>
</dbReference>
<evidence type="ECO:0000256" key="4">
    <source>
        <dbReference type="ARBA" id="ARBA00023015"/>
    </source>
</evidence>
<keyword evidence="6 8" id="KW-0804">Transcription</keyword>
<dbReference type="EMBL" id="SPRX01000014">
    <property type="protein sequence ID" value="TIC66873.1"/>
    <property type="molecule type" value="Genomic_DNA"/>
</dbReference>
<comment type="function">
    <text evidence="8">Component of the Mediator complex, a coactivator involved in the regulated transcription of nearly all RNA polymerase II-dependent genes. Mediator functions as a bridge to convey information from gene-specific regulatory proteins to the basal RNA polymerase II transcription machinery. Mediator is recruited to promoters by direct interactions with regulatory proteins and serves as a scaffold for the assembly of a functional preinitiation complex with RNA polymerase II and the general transcription factors.</text>
</comment>
<protein>
    <recommendedName>
        <fullName evidence="3 8">Mediator of RNA polymerase II transcription subunit 31</fullName>
    </recommendedName>
</protein>
<dbReference type="AlphaFoldDB" id="A0A4T0QI07"/>
<evidence type="ECO:0000256" key="8">
    <source>
        <dbReference type="RuleBase" id="RU364129"/>
    </source>
</evidence>
<keyword evidence="7 8" id="KW-0539">Nucleus</keyword>
<sequence>MMEADMNTSEVKTEEPQDIPRLENRKKFEIELEFVQSLAHPFYLHALAQQGYFEKPEFINYLKYLNYWREREYVKFITYPHCLHNLDLLMEPSFREAIKHQDVIQALHRQQYSVWLDNKPPSDAETVQPK</sequence>
<evidence type="ECO:0000313" key="11">
    <source>
        <dbReference type="EMBL" id="TIC33693.1"/>
    </source>
</evidence>
<dbReference type="Proteomes" id="UP000307169">
    <property type="component" value="Unassembled WGS sequence"/>
</dbReference>
<comment type="subcellular location">
    <subcellularLocation>
        <location evidence="1 8">Nucleus</location>
    </subcellularLocation>
</comment>
<evidence type="ECO:0000313" key="17">
    <source>
        <dbReference type="Proteomes" id="UP000307169"/>
    </source>
</evidence>
<evidence type="ECO:0000256" key="1">
    <source>
        <dbReference type="ARBA" id="ARBA00004123"/>
    </source>
</evidence>
<evidence type="ECO:0000256" key="3">
    <source>
        <dbReference type="ARBA" id="ARBA00019660"/>
    </source>
</evidence>
<dbReference type="GO" id="GO:0003712">
    <property type="term" value="F:transcription coregulator activity"/>
    <property type="evidence" value="ECO:0007669"/>
    <property type="project" value="InterPro"/>
</dbReference>
<gene>
    <name evidence="12" type="ORF">E3Q01_01520</name>
    <name evidence="13" type="ORF">E3Q02_01596</name>
    <name evidence="14" type="ORF">E3Q03_01655</name>
    <name evidence="11" type="ORF">E3Q10_00716</name>
    <name evidence="10" type="ORF">E3Q17_01525</name>
    <name evidence="9" type="ORF">E3Q22_00568</name>
</gene>
<reference evidence="15 16" key="1">
    <citation type="submission" date="2019-03" db="EMBL/GenBank/DDBJ databases">
        <title>Sequencing 25 genomes of Wallemia mellicola.</title>
        <authorList>
            <person name="Gostincar C."/>
        </authorList>
    </citation>
    <scope>NUCLEOTIDE SEQUENCE [LARGE SCALE GENOMIC DNA]</scope>
    <source>
        <strain evidence="10 17">EXF-1262</strain>
        <strain evidence="13 18">EXF-1274</strain>
        <strain evidence="14 15">EXF-1277</strain>
        <strain evidence="9 19">EXF-6152</strain>
        <strain evidence="12 20">EXF-757</strain>
        <strain evidence="11 16">EXF-8738</strain>
    </source>
</reference>
<dbReference type="PANTHER" id="PTHR13186">
    <property type="entry name" value="MEDIATOR OF RNA POLYMERASE II TRANSCRIPTION SUBUNIT 31"/>
    <property type="match status" value="1"/>
</dbReference>
<evidence type="ECO:0000313" key="15">
    <source>
        <dbReference type="Proteomes" id="UP000305362"/>
    </source>
</evidence>
<dbReference type="Proteomes" id="UP000310685">
    <property type="component" value="Unassembled WGS sequence"/>
</dbReference>
<dbReference type="EMBL" id="SPRO01000004">
    <property type="protein sequence ID" value="TIC33693.1"/>
    <property type="molecule type" value="Genomic_DNA"/>
</dbReference>
<evidence type="ECO:0000256" key="7">
    <source>
        <dbReference type="ARBA" id="ARBA00023242"/>
    </source>
</evidence>
<dbReference type="EMBL" id="SPRW01000013">
    <property type="protein sequence ID" value="TIC67160.1"/>
    <property type="molecule type" value="Genomic_DNA"/>
</dbReference>
<proteinExistence type="inferred from homology"/>
<evidence type="ECO:0000256" key="5">
    <source>
        <dbReference type="ARBA" id="ARBA00023159"/>
    </source>
</evidence>
<dbReference type="Pfam" id="PF05669">
    <property type="entry name" value="Med31"/>
    <property type="match status" value="1"/>
</dbReference>
<keyword evidence="4 8" id="KW-0805">Transcription regulation</keyword>
<dbReference type="EMBL" id="SPRV01000013">
    <property type="protein sequence ID" value="TIC68315.1"/>
    <property type="molecule type" value="Genomic_DNA"/>
</dbReference>
<accession>A0A4T0QI07</accession>
<evidence type="ECO:0000313" key="19">
    <source>
        <dbReference type="Proteomes" id="UP000310685"/>
    </source>
</evidence>
<evidence type="ECO:0000313" key="12">
    <source>
        <dbReference type="EMBL" id="TIC66873.1"/>
    </source>
</evidence>
<dbReference type="EMBL" id="SPRH01000013">
    <property type="protein sequence ID" value="TIC02161.1"/>
    <property type="molecule type" value="Genomic_DNA"/>
</dbReference>
<evidence type="ECO:0000313" key="9">
    <source>
        <dbReference type="EMBL" id="TIB81897.1"/>
    </source>
</evidence>
<evidence type="ECO:0000313" key="18">
    <source>
        <dbReference type="Proteomes" id="UP000309601"/>
    </source>
</evidence>
<evidence type="ECO:0000313" key="14">
    <source>
        <dbReference type="EMBL" id="TIC68315.1"/>
    </source>
</evidence>
<dbReference type="Proteomes" id="UP000310708">
    <property type="component" value="Unassembled WGS sequence"/>
</dbReference>
<dbReference type="InterPro" id="IPR008831">
    <property type="entry name" value="Mediator_Med31"/>
</dbReference>
<evidence type="ECO:0000256" key="6">
    <source>
        <dbReference type="ARBA" id="ARBA00023163"/>
    </source>
</evidence>
<comment type="subunit">
    <text evidence="8">Component of the Mediator complex.</text>
</comment>
<evidence type="ECO:0000256" key="2">
    <source>
        <dbReference type="ARBA" id="ARBA00006378"/>
    </source>
</evidence>
<comment type="similarity">
    <text evidence="2 8">Belongs to the Mediator complex subunit 31 family.</text>
</comment>
<dbReference type="Proteomes" id="UP000305362">
    <property type="component" value="Unassembled WGS sequence"/>
</dbReference>
<dbReference type="Proteomes" id="UP000305647">
    <property type="component" value="Unassembled WGS sequence"/>
</dbReference>
<dbReference type="EMBL" id="SPRC01000004">
    <property type="protein sequence ID" value="TIB81897.1"/>
    <property type="molecule type" value="Genomic_DNA"/>
</dbReference>
<name>A0A4T0QI07_9BASI</name>
<evidence type="ECO:0000313" key="20">
    <source>
        <dbReference type="Proteomes" id="UP000310708"/>
    </source>
</evidence>
<evidence type="ECO:0000313" key="16">
    <source>
        <dbReference type="Proteomes" id="UP000305647"/>
    </source>
</evidence>